<dbReference type="Proteomes" id="UP000011991">
    <property type="component" value="Unassembled WGS sequence"/>
</dbReference>
<gene>
    <name evidence="1" type="ORF">RMSM_05700</name>
</gene>
<reference evidence="1 2" key="1">
    <citation type="journal article" date="2013" name="Mar. Genomics">
        <title>Expression of sulfatases in Rhodopirellula baltica and the diversity of sulfatases in the genus Rhodopirellula.</title>
        <authorList>
            <person name="Wegner C.E."/>
            <person name="Richter-Heitmann T."/>
            <person name="Klindworth A."/>
            <person name="Klockow C."/>
            <person name="Richter M."/>
            <person name="Achstetter T."/>
            <person name="Glockner F.O."/>
            <person name="Harder J."/>
        </authorList>
    </citation>
    <scope>NUCLEOTIDE SEQUENCE [LARGE SCALE GENOMIC DNA]</scope>
    <source>
        <strain evidence="1 2">SM1</strain>
    </source>
</reference>
<name>M5RE86_9BACT</name>
<proteinExistence type="predicted"/>
<accession>M5RE86</accession>
<evidence type="ECO:0000313" key="2">
    <source>
        <dbReference type="Proteomes" id="UP000011991"/>
    </source>
</evidence>
<keyword evidence="2" id="KW-1185">Reference proteome</keyword>
<dbReference type="PATRIC" id="fig|1265738.3.peg.5699"/>
<sequence>MGNLFELPNIDNITLLDVRTDSRINGNHVVLDSTRKLYRGRILQPAASRIESQFKRKATHGRVIREIENEFYCRNEHFDRRTDSRSQDKMSQD</sequence>
<dbReference type="AlphaFoldDB" id="M5RE86"/>
<organism evidence="1 2">
    <name type="scientific">Rhodopirellula maiorica SM1</name>
    <dbReference type="NCBI Taxonomy" id="1265738"/>
    <lineage>
        <taxon>Bacteria</taxon>
        <taxon>Pseudomonadati</taxon>
        <taxon>Planctomycetota</taxon>
        <taxon>Planctomycetia</taxon>
        <taxon>Pirellulales</taxon>
        <taxon>Pirellulaceae</taxon>
        <taxon>Novipirellula</taxon>
    </lineage>
</organism>
<dbReference type="EMBL" id="ANOG01000803">
    <property type="protein sequence ID" value="EMI17386.1"/>
    <property type="molecule type" value="Genomic_DNA"/>
</dbReference>
<comment type="caution">
    <text evidence="1">The sequence shown here is derived from an EMBL/GenBank/DDBJ whole genome shotgun (WGS) entry which is preliminary data.</text>
</comment>
<protein>
    <submittedName>
        <fullName evidence="1">Uncharacterized protein</fullName>
    </submittedName>
</protein>
<evidence type="ECO:0000313" key="1">
    <source>
        <dbReference type="EMBL" id="EMI17386.1"/>
    </source>
</evidence>